<evidence type="ECO:0000256" key="4">
    <source>
        <dbReference type="ARBA" id="ARBA00022475"/>
    </source>
</evidence>
<dbReference type="Pfam" id="PF25238">
    <property type="entry name" value="OGFOD2-like"/>
    <property type="match status" value="1"/>
</dbReference>
<feature type="transmembrane region" description="Helical" evidence="15">
    <location>
        <begin position="1927"/>
        <end position="1945"/>
    </location>
</feature>
<proteinExistence type="inferred from homology"/>
<keyword evidence="8" id="KW-0133">Cell shape</keyword>
<evidence type="ECO:0000313" key="18">
    <source>
        <dbReference type="Proteomes" id="UP000636800"/>
    </source>
</evidence>
<dbReference type="InterPro" id="IPR003440">
    <property type="entry name" value="Glyco_trans_48_dom"/>
</dbReference>
<evidence type="ECO:0000256" key="2">
    <source>
        <dbReference type="ARBA" id="ARBA00009040"/>
    </source>
</evidence>
<feature type="transmembrane region" description="Helical" evidence="15">
    <location>
        <begin position="1966"/>
        <end position="1984"/>
    </location>
</feature>
<feature type="transmembrane region" description="Helical" evidence="15">
    <location>
        <begin position="1754"/>
        <end position="1776"/>
    </location>
</feature>
<dbReference type="EC" id="2.4.1.34" evidence="3"/>
<feature type="compositionally biased region" description="Basic and acidic residues" evidence="14">
    <location>
        <begin position="1"/>
        <end position="13"/>
    </location>
</feature>
<evidence type="ECO:0000256" key="11">
    <source>
        <dbReference type="ARBA" id="ARBA00023316"/>
    </source>
</evidence>
<evidence type="ECO:0000256" key="14">
    <source>
        <dbReference type="SAM" id="MobiDB-lite"/>
    </source>
</evidence>
<feature type="transmembrane region" description="Helical" evidence="15">
    <location>
        <begin position="703"/>
        <end position="724"/>
    </location>
</feature>
<keyword evidence="18" id="KW-1185">Reference proteome</keyword>
<evidence type="ECO:0000256" key="10">
    <source>
        <dbReference type="ARBA" id="ARBA00023136"/>
    </source>
</evidence>
<keyword evidence="6" id="KW-0808">Transferase</keyword>
<evidence type="ECO:0000259" key="16">
    <source>
        <dbReference type="SMART" id="SM01205"/>
    </source>
</evidence>
<dbReference type="GO" id="GO:0006075">
    <property type="term" value="P:(1-&gt;3)-beta-D-glucan biosynthetic process"/>
    <property type="evidence" value="ECO:0007669"/>
    <property type="project" value="InterPro"/>
</dbReference>
<evidence type="ECO:0000313" key="17">
    <source>
        <dbReference type="EMBL" id="KAG0489394.1"/>
    </source>
</evidence>
<name>A0A835RE11_VANPL</name>
<evidence type="ECO:0000256" key="1">
    <source>
        <dbReference type="ARBA" id="ARBA00004651"/>
    </source>
</evidence>
<feature type="transmembrane region" description="Helical" evidence="15">
    <location>
        <begin position="1901"/>
        <end position="1921"/>
    </location>
</feature>
<dbReference type="InterPro" id="IPR026899">
    <property type="entry name" value="FKS1-like_dom1"/>
</dbReference>
<accession>A0A835RE11</accession>
<feature type="transmembrane region" description="Helical" evidence="15">
    <location>
        <begin position="1831"/>
        <end position="1848"/>
    </location>
</feature>
<feature type="transmembrane region" description="Helical" evidence="15">
    <location>
        <begin position="860"/>
        <end position="878"/>
    </location>
</feature>
<dbReference type="OrthoDB" id="419598at2759"/>
<evidence type="ECO:0000256" key="5">
    <source>
        <dbReference type="ARBA" id="ARBA00022676"/>
    </source>
</evidence>
<dbReference type="EMBL" id="JADCNL010000003">
    <property type="protein sequence ID" value="KAG0489394.1"/>
    <property type="molecule type" value="Genomic_DNA"/>
</dbReference>
<feature type="domain" description="1,3-beta-glucan synthase component FKS1-like" evidence="16">
    <location>
        <begin position="528"/>
        <end position="627"/>
    </location>
</feature>
<keyword evidence="10 15" id="KW-0472">Membrane</keyword>
<sequence>MSLEGVVERREDPPAGNGKGNGVTVPPSVSKPLYGDRRLRLNPNKAHKPDKYDDVQSEFDPSIFSSLERHLPPSLLEAPRDSKLEFMREILARYLPEGERAQVQRHKEYRQRIMSAYQPLHKELYNLHPTSFFVPSFISAISGNGEESFRKILSEPCPGIYSFAMLQPSFCDLLLSEVENFEKWVNAVKFKTMRPNTMNKFGAVLDDFGLEAMLNKLMEEFICPFSRVLFPEVGGSTLDSHHGFIVEYGKDKDIKLDFHVDDSEVTFKCVLGQAVFWRRIIFRGVRCDQHVNSETQLEEEAETKPQLARSDPREIQKFYQAYYENYVKEGPTRRTPEEMAKHYQIASVLYDVLKTVVPLEKVDDEINRFAREVERKKVHFTHYNILPLHASGAASPIMQLPEIKAAVHALRNIDALPMPRVNSSENMPQIIEGSLMTEDGRRSVNDLLDWLGLVFGFQRGNVENQREHLILLLANIDIRNGRHEEFSLLDSGTVRYLLEKIFKNYQSWCAYLHHESNLKFPPNAATQQLELLYIGLYLLIWGEAANIRFMPECICYIFHNMANDLLGILCNVHSATGGYFKPAYQGEESFLKEVITPIYQVLRKHRDQVAGRRKPKTNFVEVRTFWHLFRSFDRMWAFFILAFQAMLIVAWSPSGSVTALFDPDVFRSVLSIFITAALLNFIQASLDIVLSWKAWGSMEYTQIVRYLLKFVVATAWVIIFPISYSRSVQNPTGLIKFFSNWASNWQGQPIFNFAVVIYMIPNIVAALLFMVPPLRRVMERSNWRVIILLMWWAQPKLYIGRGMHEDLFTLLKYTLFWILLLISKLAFSYYVEIYPLVEPTKMVMSIGVGSYEWHEFFPNLQHNIGVVIAIWAPIVMVYFMDSQIWYSIFSTIFGGINGAFSRLGEIRTLVMLRSRFESVPLYFTARLVPSSGEEQSRQSQESDRRNIARFAHVWNAFIKSLREEDLISNKEQLLLLVPYSSGDVTVVQWPPFLLASKIPIALDMAKDFKEKGEAELFKKIKYDNYMHNAVIECYHTLRDILNSLLVDEEDKQVIERICNAVDGSIKERKFLSNFRMSELPQLSSKLEKLLNLLKGELKDLDASKTQIINVLQDIIEIVTQDVMIRGQGILERSEGGNNETKPKFSNLNFRLTENNTWMEKVARLHLLLTVKESAINVPTNLDARRRITFFANSLFMNMPSAPKVRNMLPFRLCSNAPDPSVVLKLSKNVGASYNDEWRNFLERMNIKRDESYEERLKDEMDGVRKWVSYRGQTLSRTVRGMMYYRDALELQCFLDMADDKVIFAGNRPMNPVQQYQDEKAYDTKAQAITDMKYTYVVSCQVYGMQKKSSEARDKSCYQNILNLMRMYPQLRVAYIDEREETVNGKSEKLYYSVLVKGGDKLDEEIYRIKLPGKPNDIGEGKPENQNHAIIFYSREALQTIDMNQDNYLEEAFKIRNVLGEFLEYRHRQHLPTIVGLREHIFTGSVSSLAWFMSNQETSFVTIGQRILANPLKVRFHYGHPDVFDRIFHLTRGGVSKASKTINLSEDIFSGFNSTLRGGNVVHKEYMQVGKGRDVGMNQISLFEAKVANGNAEQTFSRDVYRLGRRFDFFRMLSFYFTTVGFYFSSMVTVLTVYVFLYGRLYLVMSGLEKSILENPTIVQNIKPLESALASQSVFQLGLLLVLPMLGTKAHYYGRTILHGGAKYRATGRGFVVFHAKFAENYRMYSRSHFVKGLELMMLLVVYKVYGQTYRSSNVYLFVTFSMWFLVASWLFAPFIFNPSAFEWEKTVNDWTDWKTWMGNRGGIGIAEDRSWESWWENEQGHLKYTSFRGRVLEIILALRFLIYQYGIVYHLDISHHSRSILVYALSWLVMLTVLLVLKMVSMGRRKFGTDFQLMFRILKGLLFLGFVSVMTVLFVVCGLTITDVFASILGFMPTGWSIILIGQTLRPIMKLGVWDSIKELGRAYEYIMGIIILMPVAVLSWFPFVSEFQTRLLFNQAFSRGLQISRILAGRKDSNAIGS</sequence>
<protein>
    <recommendedName>
        <fullName evidence="12">1,3-beta-glucan synthase</fullName>
        <ecNumber evidence="3">2.4.1.34</ecNumber>
    </recommendedName>
    <alternativeName>
        <fullName evidence="12">1,3-beta-glucan synthase</fullName>
    </alternativeName>
</protein>
<feature type="transmembrane region" description="Helical" evidence="15">
    <location>
        <begin position="665"/>
        <end position="682"/>
    </location>
</feature>
<keyword evidence="7 15" id="KW-0812">Transmembrane</keyword>
<reference evidence="17 18" key="1">
    <citation type="journal article" date="2020" name="Nat. Food">
        <title>A phased Vanilla planifolia genome enables genetic improvement of flavour and production.</title>
        <authorList>
            <person name="Hasing T."/>
            <person name="Tang H."/>
            <person name="Brym M."/>
            <person name="Khazi F."/>
            <person name="Huang T."/>
            <person name="Chambers A.H."/>
        </authorList>
    </citation>
    <scope>NUCLEOTIDE SEQUENCE [LARGE SCALE GENOMIC DNA]</scope>
    <source>
        <tissue evidence="17">Leaf</tissue>
    </source>
</reference>
<comment type="catalytic activity">
    <reaction evidence="13">
        <text>[(1-&gt;3)-beta-D-glucosyl](n) + UDP-alpha-D-glucose = [(1-&gt;3)-beta-D-glucosyl](n+1) + UDP + H(+)</text>
        <dbReference type="Rhea" id="RHEA:21476"/>
        <dbReference type="Rhea" id="RHEA-COMP:11146"/>
        <dbReference type="Rhea" id="RHEA-COMP:14303"/>
        <dbReference type="ChEBI" id="CHEBI:15378"/>
        <dbReference type="ChEBI" id="CHEBI:37671"/>
        <dbReference type="ChEBI" id="CHEBI:58223"/>
        <dbReference type="ChEBI" id="CHEBI:58885"/>
        <dbReference type="EC" id="2.4.1.34"/>
    </reaction>
</comment>
<evidence type="ECO:0000256" key="15">
    <source>
        <dbReference type="SAM" id="Phobius"/>
    </source>
</evidence>
<comment type="subcellular location">
    <subcellularLocation>
        <location evidence="1">Cell membrane</location>
        <topology evidence="1">Multi-pass membrane protein</topology>
    </subcellularLocation>
</comment>
<dbReference type="GO" id="GO:0008360">
    <property type="term" value="P:regulation of cell shape"/>
    <property type="evidence" value="ECO:0007669"/>
    <property type="project" value="UniProtKB-KW"/>
</dbReference>
<evidence type="ECO:0000256" key="7">
    <source>
        <dbReference type="ARBA" id="ARBA00022692"/>
    </source>
</evidence>
<feature type="transmembrane region" description="Helical" evidence="15">
    <location>
        <begin position="750"/>
        <end position="771"/>
    </location>
</feature>
<comment type="caution">
    <text evidence="17">The sequence shown here is derived from an EMBL/GenBank/DDBJ whole genome shotgun (WGS) entry which is preliminary data.</text>
</comment>
<keyword evidence="4" id="KW-1003">Cell membrane</keyword>
<feature type="transmembrane region" description="Helical" evidence="15">
    <location>
        <begin position="1614"/>
        <end position="1636"/>
    </location>
</feature>
<feature type="transmembrane region" description="Helical" evidence="15">
    <location>
        <begin position="884"/>
        <end position="903"/>
    </location>
</feature>
<feature type="transmembrane region" description="Helical" evidence="15">
    <location>
        <begin position="811"/>
        <end position="831"/>
    </location>
</feature>
<feature type="transmembrane region" description="Helical" evidence="15">
    <location>
        <begin position="635"/>
        <end position="653"/>
    </location>
</feature>
<dbReference type="Pfam" id="PF02364">
    <property type="entry name" value="Glucan_synthase"/>
    <property type="match status" value="1"/>
</dbReference>
<dbReference type="GO" id="GO:0000148">
    <property type="term" value="C:1,3-beta-D-glucan synthase complex"/>
    <property type="evidence" value="ECO:0007669"/>
    <property type="project" value="InterPro"/>
</dbReference>
<keyword evidence="5" id="KW-0328">Glycosyltransferase</keyword>
<evidence type="ECO:0000256" key="3">
    <source>
        <dbReference type="ARBA" id="ARBA00012589"/>
    </source>
</evidence>
<keyword evidence="11" id="KW-0961">Cell wall biogenesis/degradation</keyword>
<dbReference type="GO" id="GO:0005886">
    <property type="term" value="C:plasma membrane"/>
    <property type="evidence" value="ECO:0007669"/>
    <property type="project" value="TreeGrafter"/>
</dbReference>
<dbReference type="Proteomes" id="UP000636800">
    <property type="component" value="Chromosome 3"/>
</dbReference>
<dbReference type="SMART" id="SM01205">
    <property type="entry name" value="FKS1_dom1"/>
    <property type="match status" value="1"/>
</dbReference>
<dbReference type="Pfam" id="PF14288">
    <property type="entry name" value="FKS1_dom1"/>
    <property type="match status" value="1"/>
</dbReference>
<comment type="similarity">
    <text evidence="2">Belongs to the glycosyltransferase 48 family.</text>
</comment>
<evidence type="ECO:0000256" key="12">
    <source>
        <dbReference type="ARBA" id="ARBA00032165"/>
    </source>
</evidence>
<evidence type="ECO:0000256" key="8">
    <source>
        <dbReference type="ARBA" id="ARBA00022960"/>
    </source>
</evidence>
<organism evidence="17 18">
    <name type="scientific">Vanilla planifolia</name>
    <name type="common">Vanilla</name>
    <dbReference type="NCBI Taxonomy" id="51239"/>
    <lineage>
        <taxon>Eukaryota</taxon>
        <taxon>Viridiplantae</taxon>
        <taxon>Streptophyta</taxon>
        <taxon>Embryophyta</taxon>
        <taxon>Tracheophyta</taxon>
        <taxon>Spermatophyta</taxon>
        <taxon>Magnoliopsida</taxon>
        <taxon>Liliopsida</taxon>
        <taxon>Asparagales</taxon>
        <taxon>Orchidaceae</taxon>
        <taxon>Vanilloideae</taxon>
        <taxon>Vanilleae</taxon>
        <taxon>Vanilla</taxon>
    </lineage>
</organism>
<dbReference type="GO" id="GO:0003843">
    <property type="term" value="F:1,3-beta-D-glucan synthase activity"/>
    <property type="evidence" value="ECO:0007669"/>
    <property type="project" value="UniProtKB-EC"/>
</dbReference>
<dbReference type="PANTHER" id="PTHR12741">
    <property type="entry name" value="LYST-INTERACTING PROTEIN LIP5 DOPAMINE RESPONSIVE PROTEIN DRG-1"/>
    <property type="match status" value="1"/>
</dbReference>
<dbReference type="PANTHER" id="PTHR12741:SF16">
    <property type="entry name" value="CALLOSE SYNTHASE 7"/>
    <property type="match status" value="1"/>
</dbReference>
<dbReference type="Pfam" id="PF25968">
    <property type="entry name" value="CALS1"/>
    <property type="match status" value="1"/>
</dbReference>
<dbReference type="InterPro" id="IPR058851">
    <property type="entry name" value="CALS1_helical"/>
</dbReference>
<feature type="transmembrane region" description="Helical" evidence="15">
    <location>
        <begin position="783"/>
        <end position="799"/>
    </location>
</feature>
<evidence type="ECO:0000256" key="6">
    <source>
        <dbReference type="ARBA" id="ARBA00022679"/>
    </source>
</evidence>
<keyword evidence="9 15" id="KW-1133">Transmembrane helix</keyword>
<gene>
    <name evidence="17" type="ORF">HPP92_008205</name>
</gene>
<feature type="transmembrane region" description="Helical" evidence="15">
    <location>
        <begin position="1860"/>
        <end position="1880"/>
    </location>
</feature>
<feature type="region of interest" description="Disordered" evidence="14">
    <location>
        <begin position="1"/>
        <end position="55"/>
    </location>
</feature>
<evidence type="ECO:0000256" key="9">
    <source>
        <dbReference type="ARBA" id="ARBA00022989"/>
    </source>
</evidence>
<evidence type="ECO:0000256" key="13">
    <source>
        <dbReference type="ARBA" id="ARBA00047777"/>
    </source>
</evidence>